<comment type="subcellular location">
    <subcellularLocation>
        <location evidence="1">Mitochondrion</location>
    </subcellularLocation>
</comment>
<evidence type="ECO:0000256" key="1">
    <source>
        <dbReference type="ARBA" id="ARBA00004173"/>
    </source>
</evidence>
<dbReference type="GO" id="GO:0005743">
    <property type="term" value="C:mitochondrial inner membrane"/>
    <property type="evidence" value="ECO:0007669"/>
    <property type="project" value="UniProtKB-ARBA"/>
</dbReference>
<keyword evidence="4" id="KW-0496">Mitochondrion</keyword>
<gene>
    <name evidence="9" type="primary">mRpS16</name>
    <name evidence="9" type="ORF">TNIN_409411</name>
</gene>
<dbReference type="GO" id="GO:0003735">
    <property type="term" value="F:structural constituent of ribosome"/>
    <property type="evidence" value="ECO:0007669"/>
    <property type="project" value="InterPro"/>
</dbReference>
<evidence type="ECO:0000313" key="9">
    <source>
        <dbReference type="EMBL" id="GFY64123.1"/>
    </source>
</evidence>
<dbReference type="EMBL" id="BMAV01015079">
    <property type="protein sequence ID" value="GFY64123.1"/>
    <property type="molecule type" value="Genomic_DNA"/>
</dbReference>
<dbReference type="PANTHER" id="PTHR12919:SF20">
    <property type="entry name" value="SMALL RIBOSOMAL SUBUNIT PROTEIN BS16M"/>
    <property type="match status" value="1"/>
</dbReference>
<evidence type="ECO:0000256" key="8">
    <source>
        <dbReference type="SAM" id="MobiDB-lite"/>
    </source>
</evidence>
<evidence type="ECO:0000256" key="4">
    <source>
        <dbReference type="ARBA" id="ARBA00023128"/>
    </source>
</evidence>
<comment type="caution">
    <text evidence="9">The sequence shown here is derived from an EMBL/GenBank/DDBJ whole genome shotgun (WGS) entry which is preliminary data.</text>
</comment>
<dbReference type="Pfam" id="PF00886">
    <property type="entry name" value="Ribosomal_S16"/>
    <property type="match status" value="1"/>
</dbReference>
<organism evidence="9 10">
    <name type="scientific">Trichonephila inaurata madagascariensis</name>
    <dbReference type="NCBI Taxonomy" id="2747483"/>
    <lineage>
        <taxon>Eukaryota</taxon>
        <taxon>Metazoa</taxon>
        <taxon>Ecdysozoa</taxon>
        <taxon>Arthropoda</taxon>
        <taxon>Chelicerata</taxon>
        <taxon>Arachnida</taxon>
        <taxon>Araneae</taxon>
        <taxon>Araneomorphae</taxon>
        <taxon>Entelegynae</taxon>
        <taxon>Araneoidea</taxon>
        <taxon>Nephilidae</taxon>
        <taxon>Trichonephila</taxon>
        <taxon>Trichonephila inaurata</taxon>
    </lineage>
</organism>
<evidence type="ECO:0000256" key="6">
    <source>
        <dbReference type="ARBA" id="ARBA00035263"/>
    </source>
</evidence>
<keyword evidence="5" id="KW-0687">Ribonucleoprotein</keyword>
<dbReference type="GO" id="GO:0032543">
    <property type="term" value="P:mitochondrial translation"/>
    <property type="evidence" value="ECO:0007669"/>
    <property type="project" value="TreeGrafter"/>
</dbReference>
<keyword evidence="10" id="KW-1185">Reference proteome</keyword>
<name>A0A8X6Y4Q1_9ARAC</name>
<dbReference type="InterPro" id="IPR023803">
    <property type="entry name" value="Ribosomal_bS16_dom_sf"/>
</dbReference>
<evidence type="ECO:0000313" key="10">
    <source>
        <dbReference type="Proteomes" id="UP000886998"/>
    </source>
</evidence>
<proteinExistence type="inferred from homology"/>
<keyword evidence="3 9" id="KW-0689">Ribosomal protein</keyword>
<dbReference type="GO" id="GO:0005763">
    <property type="term" value="C:mitochondrial small ribosomal subunit"/>
    <property type="evidence" value="ECO:0007669"/>
    <property type="project" value="TreeGrafter"/>
</dbReference>
<dbReference type="AlphaFoldDB" id="A0A8X6Y4Q1"/>
<dbReference type="OrthoDB" id="407221at2759"/>
<dbReference type="InterPro" id="IPR000307">
    <property type="entry name" value="Ribosomal_bS16"/>
</dbReference>
<dbReference type="Gene3D" id="3.30.1320.10">
    <property type="match status" value="1"/>
</dbReference>
<comment type="similarity">
    <text evidence="2">Belongs to the bacterial ribosomal protein bS16 family.</text>
</comment>
<accession>A0A8X6Y4Q1</accession>
<protein>
    <recommendedName>
        <fullName evidence="6">Small ribosomal subunit protein bS16m</fullName>
    </recommendedName>
    <alternativeName>
        <fullName evidence="7">28S ribosomal protein S16, mitochondrial</fullName>
    </alternativeName>
</protein>
<evidence type="ECO:0000256" key="3">
    <source>
        <dbReference type="ARBA" id="ARBA00022980"/>
    </source>
</evidence>
<evidence type="ECO:0000256" key="5">
    <source>
        <dbReference type="ARBA" id="ARBA00023274"/>
    </source>
</evidence>
<evidence type="ECO:0000256" key="2">
    <source>
        <dbReference type="ARBA" id="ARBA00006668"/>
    </source>
</evidence>
<evidence type="ECO:0000256" key="7">
    <source>
        <dbReference type="ARBA" id="ARBA00035438"/>
    </source>
</evidence>
<reference evidence="9" key="1">
    <citation type="submission" date="2020-08" db="EMBL/GenBank/DDBJ databases">
        <title>Multicomponent nature underlies the extraordinary mechanical properties of spider dragline silk.</title>
        <authorList>
            <person name="Kono N."/>
            <person name="Nakamura H."/>
            <person name="Mori M."/>
            <person name="Yoshida Y."/>
            <person name="Ohtoshi R."/>
            <person name="Malay A.D."/>
            <person name="Moran D.A.P."/>
            <person name="Tomita M."/>
            <person name="Numata K."/>
            <person name="Arakawa K."/>
        </authorList>
    </citation>
    <scope>NUCLEOTIDE SEQUENCE</scope>
</reference>
<dbReference type="NCBIfam" id="TIGR00002">
    <property type="entry name" value="S16"/>
    <property type="match status" value="1"/>
</dbReference>
<sequence>MATKVPAWVKGIPKPLSIRLLRKGCANRPFYHIIAVNTDDRCVSEGVEQLGVFDPMPNEFNERLLALNVERFKHYVAEGAWVRSSTAMLLGTAGVFPLHPHSLTLAWKARQRQLEAEQNSNSENEANKEEASS</sequence>
<dbReference type="FunFam" id="3.30.1320.10:FF:000004">
    <property type="entry name" value="28S ribosomal protein S16, mitochondrial"/>
    <property type="match status" value="1"/>
</dbReference>
<dbReference type="PANTHER" id="PTHR12919">
    <property type="entry name" value="30S RIBOSOMAL PROTEIN S16"/>
    <property type="match status" value="1"/>
</dbReference>
<dbReference type="Proteomes" id="UP000886998">
    <property type="component" value="Unassembled WGS sequence"/>
</dbReference>
<feature type="region of interest" description="Disordered" evidence="8">
    <location>
        <begin position="114"/>
        <end position="133"/>
    </location>
</feature>
<dbReference type="SUPFAM" id="SSF54565">
    <property type="entry name" value="Ribosomal protein S16"/>
    <property type="match status" value="1"/>
</dbReference>